<gene>
    <name evidence="7" type="primary">rplC</name>
    <name evidence="9" type="ORF">UV74_C0013G0526</name>
</gene>
<dbReference type="InterPro" id="IPR000597">
    <property type="entry name" value="Ribosomal_uL3"/>
</dbReference>
<dbReference type="Pfam" id="PF00297">
    <property type="entry name" value="Ribosomal_L3"/>
    <property type="match status" value="1"/>
</dbReference>
<evidence type="ECO:0000256" key="8">
    <source>
        <dbReference type="SAM" id="MobiDB-lite"/>
    </source>
</evidence>
<dbReference type="EMBL" id="LCFQ01000013">
    <property type="protein sequence ID" value="KKS97404.1"/>
    <property type="molecule type" value="Genomic_DNA"/>
</dbReference>
<dbReference type="AlphaFoldDB" id="A0A0G1DIA1"/>
<evidence type="ECO:0000256" key="7">
    <source>
        <dbReference type="HAMAP-Rule" id="MF_01325"/>
    </source>
</evidence>
<feature type="region of interest" description="Disordered" evidence="8">
    <location>
        <begin position="139"/>
        <end position="163"/>
    </location>
</feature>
<evidence type="ECO:0000256" key="5">
    <source>
        <dbReference type="ARBA" id="ARBA00023274"/>
    </source>
</evidence>
<dbReference type="PANTHER" id="PTHR11229">
    <property type="entry name" value="50S RIBOSOMAL PROTEIN L3"/>
    <property type="match status" value="1"/>
</dbReference>
<comment type="similarity">
    <text evidence="1 7">Belongs to the universal ribosomal protein uL3 family.</text>
</comment>
<name>A0A0G1DIA1_9BACT</name>
<evidence type="ECO:0000256" key="1">
    <source>
        <dbReference type="ARBA" id="ARBA00006540"/>
    </source>
</evidence>
<dbReference type="HAMAP" id="MF_01325_B">
    <property type="entry name" value="Ribosomal_uL3_B"/>
    <property type="match status" value="1"/>
</dbReference>
<comment type="subunit">
    <text evidence="7">Part of the 50S ribosomal subunit. Forms a cluster with proteins L14 and L19.</text>
</comment>
<dbReference type="PATRIC" id="fig|1618578.3.peg.881"/>
<evidence type="ECO:0000256" key="4">
    <source>
        <dbReference type="ARBA" id="ARBA00022980"/>
    </source>
</evidence>
<dbReference type="GO" id="GO:0006412">
    <property type="term" value="P:translation"/>
    <property type="evidence" value="ECO:0007669"/>
    <property type="project" value="UniProtKB-UniRule"/>
</dbReference>
<evidence type="ECO:0000256" key="3">
    <source>
        <dbReference type="ARBA" id="ARBA00022884"/>
    </source>
</evidence>
<evidence type="ECO:0000313" key="9">
    <source>
        <dbReference type="EMBL" id="KKS97404.1"/>
    </source>
</evidence>
<keyword evidence="5 7" id="KW-0687">Ribonucleoprotein</keyword>
<dbReference type="GO" id="GO:0022625">
    <property type="term" value="C:cytosolic large ribosomal subunit"/>
    <property type="evidence" value="ECO:0007669"/>
    <property type="project" value="TreeGrafter"/>
</dbReference>
<dbReference type="GO" id="GO:0003735">
    <property type="term" value="F:structural constituent of ribosome"/>
    <property type="evidence" value="ECO:0007669"/>
    <property type="project" value="UniProtKB-UniRule"/>
</dbReference>
<protein>
    <recommendedName>
        <fullName evidence="6 7">Large ribosomal subunit protein uL3</fullName>
    </recommendedName>
</protein>
<dbReference type="Gene3D" id="3.30.160.810">
    <property type="match status" value="1"/>
</dbReference>
<comment type="function">
    <text evidence="7">One of the primary rRNA binding proteins, it binds directly near the 3'-end of the 23S rRNA, where it nucleates assembly of the 50S subunit.</text>
</comment>
<dbReference type="Proteomes" id="UP000034090">
    <property type="component" value="Unassembled WGS sequence"/>
</dbReference>
<proteinExistence type="inferred from homology"/>
<dbReference type="STRING" id="1618578.UV74_C0013G0526"/>
<keyword evidence="2 7" id="KW-0699">rRNA-binding</keyword>
<dbReference type="GO" id="GO:0019843">
    <property type="term" value="F:rRNA binding"/>
    <property type="evidence" value="ECO:0007669"/>
    <property type="project" value="UniProtKB-UniRule"/>
</dbReference>
<dbReference type="Gene3D" id="2.40.30.10">
    <property type="entry name" value="Translation factors"/>
    <property type="match status" value="1"/>
</dbReference>
<reference evidence="9 10" key="1">
    <citation type="journal article" date="2015" name="Nature">
        <title>rRNA introns, odd ribosomes, and small enigmatic genomes across a large radiation of phyla.</title>
        <authorList>
            <person name="Brown C.T."/>
            <person name="Hug L.A."/>
            <person name="Thomas B.C."/>
            <person name="Sharon I."/>
            <person name="Castelle C.J."/>
            <person name="Singh A."/>
            <person name="Wilkins M.J."/>
            <person name="Williams K.H."/>
            <person name="Banfield J.F."/>
        </authorList>
    </citation>
    <scope>NUCLEOTIDE SEQUENCE [LARGE SCALE GENOMIC DNA]</scope>
</reference>
<comment type="caution">
    <text evidence="9">The sequence shown here is derived from an EMBL/GenBank/DDBJ whole genome shotgun (WGS) entry which is preliminary data.</text>
</comment>
<accession>A0A0G1DIA1</accession>
<dbReference type="NCBIfam" id="TIGR03625">
    <property type="entry name" value="L3_bact"/>
    <property type="match status" value="1"/>
</dbReference>
<organism evidence="9 10">
    <name type="scientific">Candidatus Woesebacteria bacterium GW2011_GWB1_43_14</name>
    <dbReference type="NCBI Taxonomy" id="1618578"/>
    <lineage>
        <taxon>Bacteria</taxon>
        <taxon>Candidatus Woeseibacteriota</taxon>
    </lineage>
</organism>
<keyword evidence="3 7" id="KW-0694">RNA-binding</keyword>
<dbReference type="SUPFAM" id="SSF50447">
    <property type="entry name" value="Translation proteins"/>
    <property type="match status" value="1"/>
</dbReference>
<dbReference type="PANTHER" id="PTHR11229:SF16">
    <property type="entry name" value="LARGE RIBOSOMAL SUBUNIT PROTEIN UL3C"/>
    <property type="match status" value="1"/>
</dbReference>
<evidence type="ECO:0000256" key="2">
    <source>
        <dbReference type="ARBA" id="ARBA00022730"/>
    </source>
</evidence>
<dbReference type="InterPro" id="IPR009000">
    <property type="entry name" value="Transl_B-barrel_sf"/>
</dbReference>
<evidence type="ECO:0000313" key="10">
    <source>
        <dbReference type="Proteomes" id="UP000034090"/>
    </source>
</evidence>
<dbReference type="InterPro" id="IPR019927">
    <property type="entry name" value="Ribosomal_uL3_bac/org-type"/>
</dbReference>
<sequence length="216" mass="23541">MLNTILGTKIKMDQAFEEDRRISTTLIKAGPCVVTQVKTLKNDGYWGVQVGFGEKRTTKLTKPEKGHLKGLKITKKAPRFLREIRFNSEPKKNDGGEVKVGDVIDLSQIFTKGDLVRVTGVSKGKGFAGVVKRWRFSGGPKTHGQGTKYRGPGSIGQGTTPGRVYKGKKMAGRMGGERVTVKNLKVLGVDLERNELKVSGPVPGIPNGLLVIEKIK</sequence>
<keyword evidence="4 7" id="KW-0689">Ribosomal protein</keyword>
<evidence type="ECO:0000256" key="6">
    <source>
        <dbReference type="ARBA" id="ARBA00035243"/>
    </source>
</evidence>
<dbReference type="FunFam" id="2.40.30.10:FF:000004">
    <property type="entry name" value="50S ribosomal protein L3"/>
    <property type="match status" value="1"/>
</dbReference>